<dbReference type="EMBL" id="JBEUSY010000137">
    <property type="protein sequence ID" value="KAL1244250.1"/>
    <property type="molecule type" value="Genomic_DNA"/>
</dbReference>
<dbReference type="PANTHER" id="PTHR46771">
    <property type="entry name" value="DETERIN"/>
    <property type="match status" value="1"/>
</dbReference>
<keyword evidence="2" id="KW-0862">Zinc</keyword>
<reference evidence="3 4" key="1">
    <citation type="submission" date="2024-07" db="EMBL/GenBank/DDBJ databases">
        <title>Enhanced genomic and transcriptomic resources for Trichinella pseudospiralis and T. spiralis underpin the discovery of pronounced molecular differences between stages and species.</title>
        <authorList>
            <person name="Pasi K.K."/>
            <person name="La Rosa G."/>
            <person name="Gomez-Morales M.A."/>
            <person name="Tosini F."/>
            <person name="Sumanam S."/>
            <person name="Young N.D."/>
            <person name="Chang B.C."/>
            <person name="Robin G.B."/>
        </authorList>
    </citation>
    <scope>NUCLEOTIDE SEQUENCE [LARGE SCALE GENOMIC DNA]</scope>
    <source>
        <strain evidence="3">ISS534</strain>
    </source>
</reference>
<evidence type="ECO:0000313" key="4">
    <source>
        <dbReference type="Proteomes" id="UP001558632"/>
    </source>
</evidence>
<evidence type="ECO:0000256" key="1">
    <source>
        <dbReference type="ARBA" id="ARBA00022723"/>
    </source>
</evidence>
<gene>
    <name evidence="3" type="ORF">TSPI_00451</name>
</gene>
<protein>
    <submittedName>
        <fullName evidence="3">Baculoviral IAP repeat-containing protein</fullName>
    </submittedName>
</protein>
<dbReference type="SUPFAM" id="SSF57924">
    <property type="entry name" value="Inhibitor of apoptosis (IAP) repeat"/>
    <property type="match status" value="1"/>
</dbReference>
<dbReference type="SMART" id="SM00238">
    <property type="entry name" value="BIR"/>
    <property type="match status" value="1"/>
</dbReference>
<keyword evidence="4" id="KW-1185">Reference proteome</keyword>
<name>A0ABR3KUC1_TRISP</name>
<comment type="caution">
    <text evidence="3">The sequence shown here is derived from an EMBL/GenBank/DDBJ whole genome shotgun (WGS) entry which is preliminary data.</text>
</comment>
<proteinExistence type="predicted"/>
<organism evidence="3 4">
    <name type="scientific">Trichinella spiralis</name>
    <name type="common">Trichina worm</name>
    <dbReference type="NCBI Taxonomy" id="6334"/>
    <lineage>
        <taxon>Eukaryota</taxon>
        <taxon>Metazoa</taxon>
        <taxon>Ecdysozoa</taxon>
        <taxon>Nematoda</taxon>
        <taxon>Enoplea</taxon>
        <taxon>Dorylaimia</taxon>
        <taxon>Trichinellida</taxon>
        <taxon>Trichinellidae</taxon>
        <taxon>Trichinella</taxon>
    </lineage>
</organism>
<sequence length="197" mass="22882">MEIPFDIEERLAELFGPEEMALESNRLSSFVSWPYTSEDTCNKENLAKAGFFSDPTTSSGDCVKCFFCLKSLQDWDRDDNPWDEHLRLTIRKGTSCPFMELGKVEEDLTSRLVVRGVLCQAHPWSSIKRKRGRKITEDALNDSMRMKCEESIWPANLATLQWALVRRAMSTRCIGAWCCFTFRRNFQTWTPKRGQFN</sequence>
<keyword evidence="1" id="KW-0479">Metal-binding</keyword>
<dbReference type="Pfam" id="PF00653">
    <property type="entry name" value="BIR"/>
    <property type="match status" value="1"/>
</dbReference>
<dbReference type="InterPro" id="IPR001370">
    <property type="entry name" value="BIR_rpt"/>
</dbReference>
<dbReference type="InterPro" id="IPR051190">
    <property type="entry name" value="Baculoviral_IAP"/>
</dbReference>
<dbReference type="PROSITE" id="PS50143">
    <property type="entry name" value="BIR_REPEAT_2"/>
    <property type="match status" value="1"/>
</dbReference>
<dbReference type="CDD" id="cd00022">
    <property type="entry name" value="BIR"/>
    <property type="match status" value="1"/>
</dbReference>
<dbReference type="Proteomes" id="UP001558632">
    <property type="component" value="Unassembled WGS sequence"/>
</dbReference>
<evidence type="ECO:0000256" key="2">
    <source>
        <dbReference type="ARBA" id="ARBA00022833"/>
    </source>
</evidence>
<accession>A0ABR3KUC1</accession>
<dbReference type="PANTHER" id="PTHR46771:SF5">
    <property type="entry name" value="DETERIN"/>
    <property type="match status" value="1"/>
</dbReference>
<dbReference type="Gene3D" id="1.10.1170.10">
    <property type="entry name" value="Inhibitor Of Apoptosis Protein (2mihbC-IAP-1), Chain A"/>
    <property type="match status" value="1"/>
</dbReference>
<evidence type="ECO:0000313" key="3">
    <source>
        <dbReference type="EMBL" id="KAL1244250.1"/>
    </source>
</evidence>